<gene>
    <name evidence="1" type="ORF">L2E82_32547</name>
</gene>
<name>A0ACB9BI69_CICIN</name>
<evidence type="ECO:0000313" key="1">
    <source>
        <dbReference type="EMBL" id="KAI3721531.1"/>
    </source>
</evidence>
<evidence type="ECO:0000313" key="2">
    <source>
        <dbReference type="Proteomes" id="UP001055811"/>
    </source>
</evidence>
<accession>A0ACB9BI69</accession>
<dbReference type="EMBL" id="CM042014">
    <property type="protein sequence ID" value="KAI3721531.1"/>
    <property type="molecule type" value="Genomic_DNA"/>
</dbReference>
<reference evidence="1 2" key="2">
    <citation type="journal article" date="2022" name="Mol. Ecol. Resour.">
        <title>The genomes of chicory, endive, great burdock and yacon provide insights into Asteraceae paleo-polyploidization history and plant inulin production.</title>
        <authorList>
            <person name="Fan W."/>
            <person name="Wang S."/>
            <person name="Wang H."/>
            <person name="Wang A."/>
            <person name="Jiang F."/>
            <person name="Liu H."/>
            <person name="Zhao H."/>
            <person name="Xu D."/>
            <person name="Zhang Y."/>
        </authorList>
    </citation>
    <scope>NUCLEOTIDE SEQUENCE [LARGE SCALE GENOMIC DNA]</scope>
    <source>
        <strain evidence="2">cv. Punajuju</strain>
        <tissue evidence="1">Leaves</tissue>
    </source>
</reference>
<comment type="caution">
    <text evidence="1">The sequence shown here is derived from an EMBL/GenBank/DDBJ whole genome shotgun (WGS) entry which is preliminary data.</text>
</comment>
<dbReference type="Proteomes" id="UP001055811">
    <property type="component" value="Linkage Group LG06"/>
</dbReference>
<protein>
    <submittedName>
        <fullName evidence="1">Uncharacterized protein</fullName>
    </submittedName>
</protein>
<reference evidence="2" key="1">
    <citation type="journal article" date="2022" name="Mol. Ecol. Resour.">
        <title>The genomes of chicory, endive, great burdock and yacon provide insights into Asteraceae palaeo-polyploidization history and plant inulin production.</title>
        <authorList>
            <person name="Fan W."/>
            <person name="Wang S."/>
            <person name="Wang H."/>
            <person name="Wang A."/>
            <person name="Jiang F."/>
            <person name="Liu H."/>
            <person name="Zhao H."/>
            <person name="Xu D."/>
            <person name="Zhang Y."/>
        </authorList>
    </citation>
    <scope>NUCLEOTIDE SEQUENCE [LARGE SCALE GENOMIC DNA]</scope>
    <source>
        <strain evidence="2">cv. Punajuju</strain>
    </source>
</reference>
<organism evidence="1 2">
    <name type="scientific">Cichorium intybus</name>
    <name type="common">Chicory</name>
    <dbReference type="NCBI Taxonomy" id="13427"/>
    <lineage>
        <taxon>Eukaryota</taxon>
        <taxon>Viridiplantae</taxon>
        <taxon>Streptophyta</taxon>
        <taxon>Embryophyta</taxon>
        <taxon>Tracheophyta</taxon>
        <taxon>Spermatophyta</taxon>
        <taxon>Magnoliopsida</taxon>
        <taxon>eudicotyledons</taxon>
        <taxon>Gunneridae</taxon>
        <taxon>Pentapetalae</taxon>
        <taxon>asterids</taxon>
        <taxon>campanulids</taxon>
        <taxon>Asterales</taxon>
        <taxon>Asteraceae</taxon>
        <taxon>Cichorioideae</taxon>
        <taxon>Cichorieae</taxon>
        <taxon>Cichoriinae</taxon>
        <taxon>Cichorium</taxon>
    </lineage>
</organism>
<keyword evidence="2" id="KW-1185">Reference proteome</keyword>
<sequence>MKYFSDPPKCLFAIKYYIKEKSTHMDTQTLFPSWFIPVTLLLFFPSIFMYAIRRRSSSNKLPPGPKRLPVIGNLHQVLLGKGGVHQTLWKLSQTYGPAMLLQFGSQPFLVISSSELAAEVLKTHDQKMCTRPQSKPAKRLSFNYMDVAFSPHGDHWRDMRKVLVSEFLGPKRIRLYKNVMQIEMEALIASISLHSLNTTINLEDVILSLLYDVVCKVTLGKSYREKKFNGTTLKEIVDETSVMTGASFSFIFPTFGWILDELTGLDRKLEKCFNDLDGYLQMVLDEHADQNETSDHVNDFVDDCISRLTSDEIKALVMNVLEGALDTSAITMVWAMSELVKNPGVMQKLQNEIRICVGRKSSVDESDISKMTYLKMVVKETLRLHPPAAFLMGRECVSHCQIGGYDVLPGTKIMVTAWGIGRDPRIWKESPTEFLPERFENIEVDFGGKNFEMIPFGGGRRACPGNNMAILTVEYAIANLLYSFNWETPSGMKNEDLDMNGNGFPFLRRTTPLCLVPTKYNWED</sequence>
<proteinExistence type="predicted"/>